<proteinExistence type="predicted"/>
<sequence>MRKRLSILVFAMLVGRAVAGDGGPIDTVKALAALDAIEDQVRIFDATPTPLMRKYFSASFNQVWTTAMKHNKDFPVFDADPLTGTQGGGGIKSLSAEMAGPNRVVATMQLQHGPDQTIEFRMLHTPTGEWLINDIVYVRRGESLREVLGRADR</sequence>
<name>A0A366FEI4_9HYPH</name>
<evidence type="ECO:0000313" key="3">
    <source>
        <dbReference type="Proteomes" id="UP000253529"/>
    </source>
</evidence>
<gene>
    <name evidence="2" type="ORF">DFR50_11252</name>
</gene>
<dbReference type="AlphaFoldDB" id="A0A366FEI4"/>
<keyword evidence="3" id="KW-1185">Reference proteome</keyword>
<dbReference type="Proteomes" id="UP000253529">
    <property type="component" value="Unassembled WGS sequence"/>
</dbReference>
<feature type="chain" id="PRO_5016594445" description="DUF3828 domain-containing protein" evidence="1">
    <location>
        <begin position="20"/>
        <end position="153"/>
    </location>
</feature>
<evidence type="ECO:0008006" key="4">
    <source>
        <dbReference type="Google" id="ProtNLM"/>
    </source>
</evidence>
<evidence type="ECO:0000313" key="2">
    <source>
        <dbReference type="EMBL" id="RBP13083.1"/>
    </source>
</evidence>
<dbReference type="EMBL" id="QNRK01000012">
    <property type="protein sequence ID" value="RBP13083.1"/>
    <property type="molecule type" value="Genomic_DNA"/>
</dbReference>
<reference evidence="2 3" key="1">
    <citation type="submission" date="2018-06" db="EMBL/GenBank/DDBJ databases">
        <title>Genomic Encyclopedia of Type Strains, Phase IV (KMG-IV): sequencing the most valuable type-strain genomes for metagenomic binning, comparative biology and taxonomic classification.</title>
        <authorList>
            <person name="Goeker M."/>
        </authorList>
    </citation>
    <scope>NUCLEOTIDE SEQUENCE [LARGE SCALE GENOMIC DNA]</scope>
    <source>
        <strain evidence="2 3">DSM 24875</strain>
    </source>
</reference>
<feature type="signal peptide" evidence="1">
    <location>
        <begin position="1"/>
        <end position="19"/>
    </location>
</feature>
<protein>
    <recommendedName>
        <fullName evidence="4">DUF3828 domain-containing protein</fullName>
    </recommendedName>
</protein>
<accession>A0A366FEI4</accession>
<evidence type="ECO:0000256" key="1">
    <source>
        <dbReference type="SAM" id="SignalP"/>
    </source>
</evidence>
<organism evidence="2 3">
    <name type="scientific">Roseiarcus fermentans</name>
    <dbReference type="NCBI Taxonomy" id="1473586"/>
    <lineage>
        <taxon>Bacteria</taxon>
        <taxon>Pseudomonadati</taxon>
        <taxon>Pseudomonadota</taxon>
        <taxon>Alphaproteobacteria</taxon>
        <taxon>Hyphomicrobiales</taxon>
        <taxon>Roseiarcaceae</taxon>
        <taxon>Roseiarcus</taxon>
    </lineage>
</organism>
<keyword evidence="1" id="KW-0732">Signal</keyword>
<comment type="caution">
    <text evidence="2">The sequence shown here is derived from an EMBL/GenBank/DDBJ whole genome shotgun (WGS) entry which is preliminary data.</text>
</comment>